<keyword evidence="4" id="KW-0747">Spliceosome</keyword>
<keyword evidence="8" id="KW-0539">Nucleus</keyword>
<evidence type="ECO:0000256" key="8">
    <source>
        <dbReference type="ARBA" id="ARBA00023242"/>
    </source>
</evidence>
<dbReference type="GO" id="GO:0005681">
    <property type="term" value="C:spliceosomal complex"/>
    <property type="evidence" value="ECO:0007669"/>
    <property type="project" value="UniProtKB-KW"/>
</dbReference>
<feature type="region of interest" description="Disordered" evidence="11">
    <location>
        <begin position="1"/>
        <end position="23"/>
    </location>
</feature>
<dbReference type="InterPro" id="IPR000504">
    <property type="entry name" value="RRM_dom"/>
</dbReference>
<protein>
    <submittedName>
        <fullName evidence="13">U1 small nuclear ribonucleoprotein a</fullName>
    </submittedName>
</protein>
<evidence type="ECO:0000256" key="11">
    <source>
        <dbReference type="SAM" id="MobiDB-lite"/>
    </source>
</evidence>
<feature type="compositionally biased region" description="Basic residues" evidence="11">
    <location>
        <begin position="120"/>
        <end position="138"/>
    </location>
</feature>
<dbReference type="EMBL" id="JAPDFW010000065">
    <property type="protein sequence ID" value="KAJ5075348.1"/>
    <property type="molecule type" value="Genomic_DNA"/>
</dbReference>
<organism evidence="13 14">
    <name type="scientific">Anaeramoeba ignava</name>
    <name type="common">Anaerobic marine amoeba</name>
    <dbReference type="NCBI Taxonomy" id="1746090"/>
    <lineage>
        <taxon>Eukaryota</taxon>
        <taxon>Metamonada</taxon>
        <taxon>Anaeramoebidae</taxon>
        <taxon>Anaeramoeba</taxon>
    </lineage>
</organism>
<dbReference type="FunFam" id="3.30.70.330:FF:000029">
    <property type="entry name" value="U2 small nuclear ribonucleoprotein B"/>
    <property type="match status" value="1"/>
</dbReference>
<evidence type="ECO:0000256" key="4">
    <source>
        <dbReference type="ARBA" id="ARBA00022728"/>
    </source>
</evidence>
<evidence type="ECO:0000313" key="14">
    <source>
        <dbReference type="Proteomes" id="UP001149090"/>
    </source>
</evidence>
<evidence type="ECO:0000313" key="13">
    <source>
        <dbReference type="EMBL" id="KAJ5075348.1"/>
    </source>
</evidence>
<dbReference type="OrthoDB" id="266020at2759"/>
<evidence type="ECO:0000256" key="7">
    <source>
        <dbReference type="ARBA" id="ARBA00023187"/>
    </source>
</evidence>
<evidence type="ECO:0000256" key="3">
    <source>
        <dbReference type="ARBA" id="ARBA00022664"/>
    </source>
</evidence>
<dbReference type="Proteomes" id="UP001149090">
    <property type="component" value="Unassembled WGS sequence"/>
</dbReference>
<evidence type="ECO:0000256" key="9">
    <source>
        <dbReference type="ARBA" id="ARBA00023274"/>
    </source>
</evidence>
<dbReference type="GO" id="GO:0008380">
    <property type="term" value="P:RNA splicing"/>
    <property type="evidence" value="ECO:0007669"/>
    <property type="project" value="UniProtKB-KW"/>
</dbReference>
<feature type="domain" description="RRM" evidence="12">
    <location>
        <begin position="23"/>
        <end position="102"/>
    </location>
</feature>
<comment type="caution">
    <text evidence="13">The sequence shown here is derived from an EMBL/GenBank/DDBJ whole genome shotgun (WGS) entry which is preliminary data.</text>
</comment>
<dbReference type="Pfam" id="PF00076">
    <property type="entry name" value="RRM_1"/>
    <property type="match status" value="2"/>
</dbReference>
<keyword evidence="14" id="KW-1185">Reference proteome</keyword>
<evidence type="ECO:0000256" key="5">
    <source>
        <dbReference type="ARBA" id="ARBA00022737"/>
    </source>
</evidence>
<dbReference type="SMART" id="SM00360">
    <property type="entry name" value="RRM"/>
    <property type="match status" value="2"/>
</dbReference>
<feature type="domain" description="RRM" evidence="12">
    <location>
        <begin position="167"/>
        <end position="239"/>
    </location>
</feature>
<dbReference type="InterPro" id="IPR035979">
    <property type="entry name" value="RBD_domain_sf"/>
</dbReference>
<comment type="subcellular location">
    <subcellularLocation>
        <location evidence="1">Nucleus</location>
    </subcellularLocation>
</comment>
<keyword evidence="3" id="KW-0507">mRNA processing</keyword>
<keyword evidence="9 13" id="KW-0687">Ribonucleoprotein</keyword>
<dbReference type="CDD" id="cd12246">
    <property type="entry name" value="RRM1_U1A_like"/>
    <property type="match status" value="1"/>
</dbReference>
<dbReference type="Gene3D" id="3.30.70.330">
    <property type="match status" value="2"/>
</dbReference>
<dbReference type="OMA" id="LKKGWVM"/>
<accession>A0A9Q0LM49</accession>
<reference evidence="13" key="1">
    <citation type="submission" date="2022-10" db="EMBL/GenBank/DDBJ databases">
        <title>Novel sulphate-reducing endosymbionts in the free-living metamonad Anaeramoeba.</title>
        <authorList>
            <person name="Jerlstrom-Hultqvist J."/>
            <person name="Cepicka I."/>
            <person name="Gallot-Lavallee L."/>
            <person name="Salas-Leiva D."/>
            <person name="Curtis B.A."/>
            <person name="Zahonova K."/>
            <person name="Pipaliya S."/>
            <person name="Dacks J."/>
            <person name="Roger A.J."/>
        </authorList>
    </citation>
    <scope>NUCLEOTIDE SEQUENCE</scope>
    <source>
        <strain evidence="13">BMAN</strain>
    </source>
</reference>
<evidence type="ECO:0000256" key="2">
    <source>
        <dbReference type="ARBA" id="ARBA00007243"/>
    </source>
</evidence>
<dbReference type="GO" id="GO:0003723">
    <property type="term" value="F:RNA binding"/>
    <property type="evidence" value="ECO:0007669"/>
    <property type="project" value="UniProtKB-UniRule"/>
</dbReference>
<gene>
    <name evidence="13" type="ORF">M0811_07318</name>
</gene>
<keyword evidence="7" id="KW-0508">mRNA splicing</keyword>
<evidence type="ECO:0000259" key="12">
    <source>
        <dbReference type="PROSITE" id="PS50102"/>
    </source>
</evidence>
<dbReference type="InterPro" id="IPR012677">
    <property type="entry name" value="Nucleotide-bd_a/b_plait_sf"/>
</dbReference>
<dbReference type="FunFam" id="3.30.70.330:FF:000039">
    <property type="entry name" value="U1 small nuclear ribonucleoprotein A"/>
    <property type="match status" value="1"/>
</dbReference>
<evidence type="ECO:0000256" key="6">
    <source>
        <dbReference type="ARBA" id="ARBA00022884"/>
    </source>
</evidence>
<keyword evidence="6 10" id="KW-0694">RNA-binding</keyword>
<keyword evidence="5" id="KW-0677">Repeat</keyword>
<dbReference type="AlphaFoldDB" id="A0A9Q0LM49"/>
<proteinExistence type="inferred from homology"/>
<evidence type="ECO:0000256" key="1">
    <source>
        <dbReference type="ARBA" id="ARBA00004123"/>
    </source>
</evidence>
<evidence type="ECO:0000256" key="10">
    <source>
        <dbReference type="PROSITE-ProRule" id="PRU00176"/>
    </source>
</evidence>
<feature type="compositionally biased region" description="Basic and acidic residues" evidence="11">
    <location>
        <begin position="9"/>
        <end position="22"/>
    </location>
</feature>
<name>A0A9Q0LM49_ANAIG</name>
<feature type="region of interest" description="Disordered" evidence="11">
    <location>
        <begin position="118"/>
        <end position="145"/>
    </location>
</feature>
<dbReference type="GO" id="GO:0030532">
    <property type="term" value="C:small nuclear ribonucleoprotein complex"/>
    <property type="evidence" value="ECO:0007669"/>
    <property type="project" value="UniProtKB-ARBA"/>
</dbReference>
<dbReference type="PANTHER" id="PTHR10501">
    <property type="entry name" value="U1 SMALL NUCLEAR RIBONUCLEOPROTEIN A/U2 SMALL NUCLEAR RIBONUCLEOPROTEIN B"/>
    <property type="match status" value="1"/>
</dbReference>
<dbReference type="SUPFAM" id="SSF54928">
    <property type="entry name" value="RNA-binding domain, RBD"/>
    <property type="match status" value="1"/>
</dbReference>
<sequence length="239" mass="28135">MQKDSNQNDDQKETPKQQEHQQKTLYIRNINEKIKLRDLKKQLETLFSKYGTILKIIAYRSLRMKGQAFVIFEDINSAISAKEKLQGYNLQGKSIQIQFSRSKSDIIAEKEGNLAEHLERRKRKKEERKRKEQAKKREKQTEKVAKPRIIQTSRMPTQTTQVQQPNRILYLENLPKQMTVKMLDLLFQRFPGYVSSQLVPGNRAFVEFQHEIGSIEARNNLQGYQLSEGYFLNISFAKK</sequence>
<dbReference type="GO" id="GO:0006397">
    <property type="term" value="P:mRNA processing"/>
    <property type="evidence" value="ECO:0007669"/>
    <property type="project" value="UniProtKB-KW"/>
</dbReference>
<comment type="similarity">
    <text evidence="2">Belongs to the RRM U1 A/B'' family.</text>
</comment>
<dbReference type="PROSITE" id="PS50102">
    <property type="entry name" value="RRM"/>
    <property type="match status" value="2"/>
</dbReference>